<sequence>MLQQYGDTCIGERRVYEWVDALKNGRTSIREDQRSGRPSTAVTDEKMGRADAIIHGNRRTSLEVLARELDVSIVILLSWRFSSITNCVHDGCLGNDNEVKEAVHSWLKAQRKTFFSDGIKKLAQRCEKRIEKECDYVEK</sequence>
<dbReference type="Proteomes" id="UP000027135">
    <property type="component" value="Unassembled WGS sequence"/>
</dbReference>
<evidence type="ECO:0000313" key="1">
    <source>
        <dbReference type="EMBL" id="KDR08206.1"/>
    </source>
</evidence>
<dbReference type="AlphaFoldDB" id="A0A067QSA6"/>
<dbReference type="InterPro" id="IPR036397">
    <property type="entry name" value="RNaseH_sf"/>
</dbReference>
<reference evidence="1 2" key="1">
    <citation type="journal article" date="2014" name="Nat. Commun.">
        <title>Molecular traces of alternative social organization in a termite genome.</title>
        <authorList>
            <person name="Terrapon N."/>
            <person name="Li C."/>
            <person name="Robertson H.M."/>
            <person name="Ji L."/>
            <person name="Meng X."/>
            <person name="Booth W."/>
            <person name="Chen Z."/>
            <person name="Childers C.P."/>
            <person name="Glastad K.M."/>
            <person name="Gokhale K."/>
            <person name="Gowin J."/>
            <person name="Gronenberg W."/>
            <person name="Hermansen R.A."/>
            <person name="Hu H."/>
            <person name="Hunt B.G."/>
            <person name="Huylmans A.K."/>
            <person name="Khalil S.M."/>
            <person name="Mitchell R.D."/>
            <person name="Munoz-Torres M.C."/>
            <person name="Mustard J.A."/>
            <person name="Pan H."/>
            <person name="Reese J.T."/>
            <person name="Scharf M.E."/>
            <person name="Sun F."/>
            <person name="Vogel H."/>
            <person name="Xiao J."/>
            <person name="Yang W."/>
            <person name="Yang Z."/>
            <person name="Yang Z."/>
            <person name="Zhou J."/>
            <person name="Zhu J."/>
            <person name="Brent C.S."/>
            <person name="Elsik C.G."/>
            <person name="Goodisman M.A."/>
            <person name="Liberles D.A."/>
            <person name="Roe R.M."/>
            <person name="Vargo E.L."/>
            <person name="Vilcinskas A."/>
            <person name="Wang J."/>
            <person name="Bornberg-Bauer E."/>
            <person name="Korb J."/>
            <person name="Zhang G."/>
            <person name="Liebig J."/>
        </authorList>
    </citation>
    <scope>NUCLEOTIDE SEQUENCE [LARGE SCALE GENOMIC DNA]</scope>
    <source>
        <tissue evidence="1">Whole organism</tissue>
    </source>
</reference>
<dbReference type="GO" id="GO:0003676">
    <property type="term" value="F:nucleic acid binding"/>
    <property type="evidence" value="ECO:0007669"/>
    <property type="project" value="InterPro"/>
</dbReference>
<dbReference type="PANTHER" id="PTHR46060">
    <property type="entry name" value="MARINER MOS1 TRANSPOSASE-LIKE PROTEIN"/>
    <property type="match status" value="1"/>
</dbReference>
<evidence type="ECO:0000313" key="2">
    <source>
        <dbReference type="Proteomes" id="UP000027135"/>
    </source>
</evidence>
<gene>
    <name evidence="1" type="ORF">L798_01922</name>
</gene>
<proteinExistence type="predicted"/>
<name>A0A067QSA6_ZOONE</name>
<accession>A0A067QSA6</accession>
<evidence type="ECO:0008006" key="3">
    <source>
        <dbReference type="Google" id="ProtNLM"/>
    </source>
</evidence>
<dbReference type="Gene3D" id="3.30.420.10">
    <property type="entry name" value="Ribonuclease H-like superfamily/Ribonuclease H"/>
    <property type="match status" value="1"/>
</dbReference>
<dbReference type="STRING" id="136037.A0A067QSA6"/>
<keyword evidence="2" id="KW-1185">Reference proteome</keyword>
<dbReference type="EMBL" id="KK853353">
    <property type="protein sequence ID" value="KDR08206.1"/>
    <property type="molecule type" value="Genomic_DNA"/>
</dbReference>
<organism evidence="1 2">
    <name type="scientific">Zootermopsis nevadensis</name>
    <name type="common">Dampwood termite</name>
    <dbReference type="NCBI Taxonomy" id="136037"/>
    <lineage>
        <taxon>Eukaryota</taxon>
        <taxon>Metazoa</taxon>
        <taxon>Ecdysozoa</taxon>
        <taxon>Arthropoda</taxon>
        <taxon>Hexapoda</taxon>
        <taxon>Insecta</taxon>
        <taxon>Pterygota</taxon>
        <taxon>Neoptera</taxon>
        <taxon>Polyneoptera</taxon>
        <taxon>Dictyoptera</taxon>
        <taxon>Blattodea</taxon>
        <taxon>Blattoidea</taxon>
        <taxon>Termitoidae</taxon>
        <taxon>Termopsidae</taxon>
        <taxon>Zootermopsis</taxon>
    </lineage>
</organism>
<dbReference type="PANTHER" id="PTHR46060:SF1">
    <property type="entry name" value="MARINER MOS1 TRANSPOSASE-LIKE PROTEIN"/>
    <property type="match status" value="1"/>
</dbReference>
<dbReference type="InParanoid" id="A0A067QSA6"/>
<dbReference type="InterPro" id="IPR052709">
    <property type="entry name" value="Transposase-MT_Hybrid"/>
</dbReference>
<protein>
    <recommendedName>
        <fullName evidence="3">Histone-lysine N-methyltransferase SETMAR</fullName>
    </recommendedName>
</protein>